<sequence length="44" mass="4657">MKSISIVLSGMALCGVGAYGFINNINLWGAWVIIGGIIIFTQVD</sequence>
<keyword evidence="1" id="KW-0812">Transmembrane</keyword>
<proteinExistence type="predicted"/>
<accession>A0A2C9CYR0</accession>
<name>A0A2C9CYR0_9CAUD</name>
<feature type="transmembrane region" description="Helical" evidence="1">
    <location>
        <begin position="28"/>
        <end position="43"/>
    </location>
</feature>
<keyword evidence="1" id="KW-1133">Transmembrane helix</keyword>
<protein>
    <submittedName>
        <fullName evidence="2">Uncharacterized protein</fullName>
    </submittedName>
</protein>
<keyword evidence="1" id="KW-0472">Membrane</keyword>
<reference evidence="3" key="1">
    <citation type="submission" date="2017-10" db="EMBL/GenBank/DDBJ databases">
        <authorList>
            <person name="Skurnik M."/>
        </authorList>
    </citation>
    <scope>NUCLEOTIDE SEQUENCE [LARGE SCALE GENOMIC DNA]</scope>
    <source>
        <strain evidence="3">fHe-Yen9-03</strain>
    </source>
</reference>
<dbReference type="Proteomes" id="UP000241364">
    <property type="component" value="Chromosome i"/>
</dbReference>
<gene>
    <name evidence="2" type="primary">g173</name>
</gene>
<evidence type="ECO:0000313" key="3">
    <source>
        <dbReference type="Proteomes" id="UP000241364"/>
    </source>
</evidence>
<evidence type="ECO:0000256" key="1">
    <source>
        <dbReference type="SAM" id="Phobius"/>
    </source>
</evidence>
<dbReference type="EMBL" id="LT960552">
    <property type="protein sequence ID" value="SOK58981.1"/>
    <property type="molecule type" value="Genomic_DNA"/>
</dbReference>
<evidence type="ECO:0000313" key="2">
    <source>
        <dbReference type="EMBL" id="SOK58981.1"/>
    </source>
</evidence>
<organism evidence="2 3">
    <name type="scientific">Yersinia phage fHe-Yen9-03</name>
    <dbReference type="NCBI Taxonomy" id="2052743"/>
    <lineage>
        <taxon>Viruses</taxon>
        <taxon>Duplodnaviria</taxon>
        <taxon>Heunggongvirae</taxon>
        <taxon>Uroviricota</taxon>
        <taxon>Caudoviricetes</taxon>
        <taxon>Eneladusvirus</taxon>
        <taxon>Eneladusvirus Yen904</taxon>
    </lineage>
</organism>